<name>A0A7W8XSU9_9HYPH</name>
<gene>
    <name evidence="1" type="ORF">GGD50_003384</name>
</gene>
<sequence>MSSNLRRSLPNLADMDGISIRKLSLWRVAAVRGILWWPKIVLYGSWRNTDALLYRTWTLADRKIDGR</sequence>
<accession>A0A7W8XSU9</accession>
<comment type="caution">
    <text evidence="1">The sequence shown here is derived from an EMBL/GenBank/DDBJ whole genome shotgun (WGS) entry which is preliminary data.</text>
</comment>
<proteinExistence type="predicted"/>
<protein>
    <submittedName>
        <fullName evidence="1">Uncharacterized protein</fullName>
    </submittedName>
</protein>
<keyword evidence="2" id="KW-1185">Reference proteome</keyword>
<organism evidence="1 2">
    <name type="scientific">Rhizobium paranaense</name>
    <dbReference type="NCBI Taxonomy" id="1650438"/>
    <lineage>
        <taxon>Bacteria</taxon>
        <taxon>Pseudomonadati</taxon>
        <taxon>Pseudomonadota</taxon>
        <taxon>Alphaproteobacteria</taxon>
        <taxon>Hyphomicrobiales</taxon>
        <taxon>Rhizobiaceae</taxon>
        <taxon>Rhizobium/Agrobacterium group</taxon>
        <taxon>Rhizobium</taxon>
    </lineage>
</organism>
<evidence type="ECO:0000313" key="2">
    <source>
        <dbReference type="Proteomes" id="UP000549882"/>
    </source>
</evidence>
<dbReference type="AlphaFoldDB" id="A0A7W8XSU9"/>
<evidence type="ECO:0000313" key="1">
    <source>
        <dbReference type="EMBL" id="MBB5574755.1"/>
    </source>
</evidence>
<dbReference type="Proteomes" id="UP000549882">
    <property type="component" value="Unassembled WGS sequence"/>
</dbReference>
<dbReference type="EMBL" id="JACHBI010000006">
    <property type="protein sequence ID" value="MBB5574755.1"/>
    <property type="molecule type" value="Genomic_DNA"/>
</dbReference>
<reference evidence="1 2" key="1">
    <citation type="submission" date="2020-08" db="EMBL/GenBank/DDBJ databases">
        <title>Genomic Encyclopedia of Type Strains, Phase IV (KMG-V): Genome sequencing to study the core and pangenomes of soil and plant-associated prokaryotes.</title>
        <authorList>
            <person name="Whitman W."/>
        </authorList>
    </citation>
    <scope>NUCLEOTIDE SEQUENCE [LARGE SCALE GENOMIC DNA]</scope>
    <source>
        <strain evidence="1 2">SEMIA 4064</strain>
    </source>
</reference>